<keyword evidence="3" id="KW-0677">Repeat</keyword>
<dbReference type="InterPro" id="IPR001611">
    <property type="entry name" value="Leu-rich_rpt"/>
</dbReference>
<dbReference type="Ensembl" id="ENSHHUT00000065414.1">
    <property type="protein sequence ID" value="ENSHHUP00000063274.1"/>
    <property type="gene ID" value="ENSHHUG00000037395.1"/>
</dbReference>
<reference evidence="4" key="3">
    <citation type="submission" date="2025-09" db="UniProtKB">
        <authorList>
            <consortium name="Ensembl"/>
        </authorList>
    </citation>
    <scope>IDENTIFICATION</scope>
</reference>
<dbReference type="InterPro" id="IPR032675">
    <property type="entry name" value="LRR_dom_sf"/>
</dbReference>
<dbReference type="PANTHER" id="PTHR45842:SF8">
    <property type="entry name" value="LEUCINE-RICH REPEAT, IMMUNOGLOBULIN-LIKE DOMAIN AND TRANSMEMBRANE DOMAIN-CONTAINING PROTEIN 3"/>
    <property type="match status" value="1"/>
</dbReference>
<dbReference type="STRING" id="62062.ENSHHUP00000063274"/>
<dbReference type="AlphaFoldDB" id="A0A4W5PRU8"/>
<dbReference type="PANTHER" id="PTHR45842">
    <property type="entry name" value="SYNAPTIC ADHESION-LIKE MOLECULE SALM"/>
    <property type="match status" value="1"/>
</dbReference>
<dbReference type="SUPFAM" id="SSF52058">
    <property type="entry name" value="L domain-like"/>
    <property type="match status" value="1"/>
</dbReference>
<proteinExistence type="predicted"/>
<dbReference type="InterPro" id="IPR050467">
    <property type="entry name" value="LRFN"/>
</dbReference>
<accession>A0A4W5PRU8</accession>
<dbReference type="SMART" id="SM00369">
    <property type="entry name" value="LRR_TYP"/>
    <property type="match status" value="2"/>
</dbReference>
<keyword evidence="5" id="KW-1185">Reference proteome</keyword>
<dbReference type="GeneTree" id="ENSGT00940000156627"/>
<protein>
    <submittedName>
        <fullName evidence="4">Uncharacterized protein</fullName>
    </submittedName>
</protein>
<keyword evidence="1" id="KW-0433">Leucine-rich repeat</keyword>
<evidence type="ECO:0000313" key="4">
    <source>
        <dbReference type="Ensembl" id="ENSHHUP00000063274.1"/>
    </source>
</evidence>
<name>A0A4W5PRU8_9TELE</name>
<evidence type="ECO:0000313" key="5">
    <source>
        <dbReference type="Proteomes" id="UP000314982"/>
    </source>
</evidence>
<dbReference type="Pfam" id="PF13855">
    <property type="entry name" value="LRR_8"/>
    <property type="match status" value="1"/>
</dbReference>
<evidence type="ECO:0000256" key="2">
    <source>
        <dbReference type="ARBA" id="ARBA00022729"/>
    </source>
</evidence>
<evidence type="ECO:0000256" key="1">
    <source>
        <dbReference type="ARBA" id="ARBA00022614"/>
    </source>
</evidence>
<evidence type="ECO:0000256" key="3">
    <source>
        <dbReference type="ARBA" id="ARBA00022737"/>
    </source>
</evidence>
<reference evidence="5" key="1">
    <citation type="submission" date="2018-06" db="EMBL/GenBank/DDBJ databases">
        <title>Genome assembly of Danube salmon.</title>
        <authorList>
            <person name="Macqueen D.J."/>
            <person name="Gundappa M.K."/>
        </authorList>
    </citation>
    <scope>NUCLEOTIDE SEQUENCE [LARGE SCALE GENOMIC DNA]</scope>
</reference>
<dbReference type="Gene3D" id="3.80.10.10">
    <property type="entry name" value="Ribonuclease Inhibitor"/>
    <property type="match status" value="1"/>
</dbReference>
<dbReference type="InterPro" id="IPR003591">
    <property type="entry name" value="Leu-rich_rpt_typical-subtyp"/>
</dbReference>
<reference evidence="4" key="2">
    <citation type="submission" date="2025-08" db="UniProtKB">
        <authorList>
            <consortium name="Ensembl"/>
        </authorList>
    </citation>
    <scope>IDENTIFICATION</scope>
</reference>
<sequence length="98" mass="11053">MALCELRLDGNLLAAFPWEGLRDMPHLHTLGLHNNHLVSFHAHTALFLPNATYLDLSSNRLTTLPSELLDLWLPPPGKLAGRTQRKVLGLHDNVWQDD</sequence>
<organism evidence="4 5">
    <name type="scientific">Hucho hucho</name>
    <name type="common">huchen</name>
    <dbReference type="NCBI Taxonomy" id="62062"/>
    <lineage>
        <taxon>Eukaryota</taxon>
        <taxon>Metazoa</taxon>
        <taxon>Chordata</taxon>
        <taxon>Craniata</taxon>
        <taxon>Vertebrata</taxon>
        <taxon>Euteleostomi</taxon>
        <taxon>Actinopterygii</taxon>
        <taxon>Neopterygii</taxon>
        <taxon>Teleostei</taxon>
        <taxon>Protacanthopterygii</taxon>
        <taxon>Salmoniformes</taxon>
        <taxon>Salmonidae</taxon>
        <taxon>Salmoninae</taxon>
        <taxon>Hucho</taxon>
    </lineage>
</organism>
<dbReference type="Proteomes" id="UP000314982">
    <property type="component" value="Unassembled WGS sequence"/>
</dbReference>
<keyword evidence="2" id="KW-0732">Signal</keyword>